<dbReference type="PRINTS" id="PR00081">
    <property type="entry name" value="GDHRDH"/>
</dbReference>
<dbReference type="SUPFAM" id="SSF51735">
    <property type="entry name" value="NAD(P)-binding Rossmann-fold domains"/>
    <property type="match status" value="1"/>
</dbReference>
<dbReference type="AlphaFoldDB" id="A0A4V3C8M7"/>
<dbReference type="InterPro" id="IPR002347">
    <property type="entry name" value="SDR_fam"/>
</dbReference>
<dbReference type="NCBIfam" id="NF005495">
    <property type="entry name" value="PRK07109.1"/>
    <property type="match status" value="1"/>
</dbReference>
<comment type="caution">
    <text evidence="3">The sequence shown here is derived from an EMBL/GenBank/DDBJ whole genome shotgun (WGS) entry which is preliminary data.</text>
</comment>
<dbReference type="Proteomes" id="UP000294901">
    <property type="component" value="Unassembled WGS sequence"/>
</dbReference>
<dbReference type="PANTHER" id="PTHR44196">
    <property type="entry name" value="DEHYDROGENASE/REDUCTASE SDR FAMILY MEMBER 7B"/>
    <property type="match status" value="1"/>
</dbReference>
<proteinExistence type="inferred from homology"/>
<dbReference type="RefSeq" id="WP_133876088.1">
    <property type="nucleotide sequence ID" value="NZ_BOMD01000095.1"/>
</dbReference>
<dbReference type="OrthoDB" id="151996at2"/>
<dbReference type="PANTHER" id="PTHR44196:SF1">
    <property type="entry name" value="DEHYDROGENASE_REDUCTASE SDR FAMILY MEMBER 7B"/>
    <property type="match status" value="1"/>
</dbReference>
<organism evidence="3 4">
    <name type="scientific">Paractinoplanes brasiliensis</name>
    <dbReference type="NCBI Taxonomy" id="52695"/>
    <lineage>
        <taxon>Bacteria</taxon>
        <taxon>Bacillati</taxon>
        <taxon>Actinomycetota</taxon>
        <taxon>Actinomycetes</taxon>
        <taxon>Micromonosporales</taxon>
        <taxon>Micromonosporaceae</taxon>
        <taxon>Paractinoplanes</taxon>
    </lineage>
</organism>
<comment type="similarity">
    <text evidence="1">Belongs to the short-chain dehydrogenases/reductases (SDR) family.</text>
</comment>
<gene>
    <name evidence="3" type="ORF">C8E87_5922</name>
</gene>
<evidence type="ECO:0000256" key="1">
    <source>
        <dbReference type="ARBA" id="ARBA00006484"/>
    </source>
</evidence>
<evidence type="ECO:0000256" key="2">
    <source>
        <dbReference type="ARBA" id="ARBA00023002"/>
    </source>
</evidence>
<keyword evidence="4" id="KW-1185">Reference proteome</keyword>
<keyword evidence="2" id="KW-0560">Oxidoreductase</keyword>
<dbReference type="Pfam" id="PF00106">
    <property type="entry name" value="adh_short"/>
    <property type="match status" value="1"/>
</dbReference>
<accession>A0A4V3C8M7</accession>
<dbReference type="Gene3D" id="3.40.50.720">
    <property type="entry name" value="NAD(P)-binding Rossmann-like Domain"/>
    <property type="match status" value="1"/>
</dbReference>
<dbReference type="GO" id="GO:0016020">
    <property type="term" value="C:membrane"/>
    <property type="evidence" value="ECO:0007669"/>
    <property type="project" value="TreeGrafter"/>
</dbReference>
<dbReference type="InterPro" id="IPR036291">
    <property type="entry name" value="NAD(P)-bd_dom_sf"/>
</dbReference>
<dbReference type="EMBL" id="SNWR01000001">
    <property type="protein sequence ID" value="TDO42158.1"/>
    <property type="molecule type" value="Genomic_DNA"/>
</dbReference>
<evidence type="ECO:0000313" key="4">
    <source>
        <dbReference type="Proteomes" id="UP000294901"/>
    </source>
</evidence>
<sequence>MPKPVADQVVVIAGASSGIGRATALAFATHGARVVCAARGAQALDTLVAEIRTDGGTAIAVPTDVTDDSAVRDLAATAERAFGRVDTWVNVAAVGIWGRVESITGDEFEQVMRVNFLGHVHGAHAALPALRRAGGGVLIGIASAEGVRSVPLQAPYEAGKFALRAFYDAVRVELAQEGAPIAVTTVLPASVATPFFEHARSKLGAMVKPPPPVYAPEVVAKAIVQAARHPTREVPVGGAAYAFGLAQRLFPALTDAVFAIRRAGVGSQRTDRPDDAADNVDGPINEPGRVHGAHPGRVLRHSPFTTLIGRRRRPGEVALEAVRRWNAAGPAHPMRAATMARTGWASALLLAPEVLLRTAGRPVPAAATVVARVLGTRQILQAAVTTAAPTARVTLLSAALDALHASTGLALAAASPRWRRIALVDATIATGLAVAAWRAQHDQP</sequence>
<name>A0A4V3C8M7_9ACTN</name>
<reference evidence="3 4" key="1">
    <citation type="submission" date="2019-03" db="EMBL/GenBank/DDBJ databases">
        <title>Sequencing the genomes of 1000 actinobacteria strains.</title>
        <authorList>
            <person name="Klenk H.-P."/>
        </authorList>
    </citation>
    <scope>NUCLEOTIDE SEQUENCE [LARGE SCALE GENOMIC DNA]</scope>
    <source>
        <strain evidence="3 4">DSM 43805</strain>
    </source>
</reference>
<protein>
    <submittedName>
        <fullName evidence="3">Short-subunit dehydrogenase</fullName>
    </submittedName>
</protein>
<dbReference type="GO" id="GO:0016491">
    <property type="term" value="F:oxidoreductase activity"/>
    <property type="evidence" value="ECO:0007669"/>
    <property type="project" value="UniProtKB-KW"/>
</dbReference>
<evidence type="ECO:0000313" key="3">
    <source>
        <dbReference type="EMBL" id="TDO42158.1"/>
    </source>
</evidence>